<comment type="caution">
    <text evidence="2">The sequence shown here is derived from an EMBL/GenBank/DDBJ whole genome shotgun (WGS) entry which is preliminary data.</text>
</comment>
<proteinExistence type="predicted"/>
<dbReference type="Proteomes" id="UP000278587">
    <property type="component" value="Unassembled WGS sequence"/>
</dbReference>
<evidence type="ECO:0000313" key="2">
    <source>
        <dbReference type="EMBL" id="RMM06078.1"/>
    </source>
</evidence>
<organism evidence="2 3">
    <name type="scientific">Pseudomonas caricapapayae</name>
    <dbReference type="NCBI Taxonomy" id="46678"/>
    <lineage>
        <taxon>Bacteria</taxon>
        <taxon>Pseudomonadati</taxon>
        <taxon>Pseudomonadota</taxon>
        <taxon>Gammaproteobacteria</taxon>
        <taxon>Pseudomonadales</taxon>
        <taxon>Pseudomonadaceae</taxon>
        <taxon>Pseudomonas</taxon>
    </lineage>
</organism>
<dbReference type="EMBL" id="RBOC01000160">
    <property type="protein sequence ID" value="RMM06078.1"/>
    <property type="molecule type" value="Genomic_DNA"/>
</dbReference>
<name>A0A3M3B063_9PSED</name>
<evidence type="ECO:0000256" key="1">
    <source>
        <dbReference type="SAM" id="Phobius"/>
    </source>
</evidence>
<feature type="transmembrane region" description="Helical" evidence="1">
    <location>
        <begin position="12"/>
        <end position="32"/>
    </location>
</feature>
<sequence>MTSAQIDLFSGFILIAIGLVLVAMMLIAHIYIEAIESRLSNCSYIEDNKRVWSNAGLLGKVMRGGIISMVLIMPKMHAKRGLVDAQELSRLPKRYRYLLMMPFIVCCFLLVFLIALSLGQKYLV</sequence>
<reference evidence="2 3" key="1">
    <citation type="submission" date="2018-08" db="EMBL/GenBank/DDBJ databases">
        <title>Recombination of ecologically and evolutionarily significant loci maintains genetic cohesion in the Pseudomonas syringae species complex.</title>
        <authorList>
            <person name="Dillon M."/>
            <person name="Thakur S."/>
            <person name="Almeida R.N.D."/>
            <person name="Weir B.S."/>
            <person name="Guttman D.S."/>
        </authorList>
    </citation>
    <scope>NUCLEOTIDE SEQUENCE [LARGE SCALE GENOMIC DNA]</scope>
    <source>
        <strain evidence="2 3">ICMP 4086</strain>
    </source>
</reference>
<feature type="transmembrane region" description="Helical" evidence="1">
    <location>
        <begin position="95"/>
        <end position="118"/>
    </location>
</feature>
<evidence type="ECO:0000313" key="3">
    <source>
        <dbReference type="Proteomes" id="UP000278587"/>
    </source>
</evidence>
<keyword evidence="1" id="KW-1133">Transmembrane helix</keyword>
<feature type="transmembrane region" description="Helical" evidence="1">
    <location>
        <begin position="52"/>
        <end position="74"/>
    </location>
</feature>
<dbReference type="AlphaFoldDB" id="A0A3M3B063"/>
<gene>
    <name evidence="2" type="ORF">ALQ84_102024</name>
</gene>
<keyword evidence="1" id="KW-0812">Transmembrane</keyword>
<accession>A0A3M3B063</accession>
<keyword evidence="1" id="KW-0472">Membrane</keyword>
<dbReference type="RefSeq" id="WP_122302008.1">
    <property type="nucleotide sequence ID" value="NZ_RBOC01000160.1"/>
</dbReference>
<protein>
    <submittedName>
        <fullName evidence="2">Uncharacterized protein</fullName>
    </submittedName>
</protein>